<comment type="caution">
    <text evidence="2">The sequence shown here is derived from an EMBL/GenBank/DDBJ whole genome shotgun (WGS) entry which is preliminary data.</text>
</comment>
<organism evidence="2 3">
    <name type="scientific">Candidatus Staskawiczbacteria bacterium RIFCSPHIGHO2_01_FULL_34_27</name>
    <dbReference type="NCBI Taxonomy" id="1802199"/>
    <lineage>
        <taxon>Bacteria</taxon>
        <taxon>Candidatus Staskawicziibacteriota</taxon>
    </lineage>
</organism>
<evidence type="ECO:0000256" key="1">
    <source>
        <dbReference type="SAM" id="Phobius"/>
    </source>
</evidence>
<dbReference type="Proteomes" id="UP000178991">
    <property type="component" value="Unassembled WGS sequence"/>
</dbReference>
<evidence type="ECO:0000313" key="2">
    <source>
        <dbReference type="EMBL" id="OGZ62939.1"/>
    </source>
</evidence>
<reference evidence="2 3" key="1">
    <citation type="journal article" date="2016" name="Nat. Commun.">
        <title>Thousands of microbial genomes shed light on interconnected biogeochemical processes in an aquifer system.</title>
        <authorList>
            <person name="Anantharaman K."/>
            <person name="Brown C.T."/>
            <person name="Hug L.A."/>
            <person name="Sharon I."/>
            <person name="Castelle C.J."/>
            <person name="Probst A.J."/>
            <person name="Thomas B.C."/>
            <person name="Singh A."/>
            <person name="Wilkins M.J."/>
            <person name="Karaoz U."/>
            <person name="Brodie E.L."/>
            <person name="Williams K.H."/>
            <person name="Hubbard S.S."/>
            <person name="Banfield J.F."/>
        </authorList>
    </citation>
    <scope>NUCLEOTIDE SEQUENCE [LARGE SCALE GENOMIC DNA]</scope>
</reference>
<sequence>MRAQSVNLLGKFYIAETFNFFQKLLRFATSFLTQFFHKEQVMQPSGETNSQVIKKDIFIGFITLMAFILSITYLVLFIIQEFITITELRYTTIVIAMVMAIIFLIKWRMEKNFRNLISCVLWIIMTNINSILLLVRHTIE</sequence>
<accession>A0A1G2HKI8</accession>
<gene>
    <name evidence="2" type="ORF">A2639_01460</name>
</gene>
<keyword evidence="1" id="KW-1133">Transmembrane helix</keyword>
<evidence type="ECO:0000313" key="3">
    <source>
        <dbReference type="Proteomes" id="UP000178991"/>
    </source>
</evidence>
<protein>
    <submittedName>
        <fullName evidence="2">Uncharacterized protein</fullName>
    </submittedName>
</protein>
<keyword evidence="1" id="KW-0472">Membrane</keyword>
<dbReference type="AlphaFoldDB" id="A0A1G2HKI8"/>
<dbReference type="EMBL" id="MHOL01000010">
    <property type="protein sequence ID" value="OGZ62939.1"/>
    <property type="molecule type" value="Genomic_DNA"/>
</dbReference>
<proteinExistence type="predicted"/>
<feature type="transmembrane region" description="Helical" evidence="1">
    <location>
        <begin position="90"/>
        <end position="109"/>
    </location>
</feature>
<keyword evidence="1" id="KW-0812">Transmembrane</keyword>
<feature type="transmembrane region" description="Helical" evidence="1">
    <location>
        <begin position="57"/>
        <end position="78"/>
    </location>
</feature>
<feature type="transmembrane region" description="Helical" evidence="1">
    <location>
        <begin position="115"/>
        <end position="135"/>
    </location>
</feature>
<name>A0A1G2HKI8_9BACT</name>